<name>A0A3P3E611_9BURK</name>
<protein>
    <submittedName>
        <fullName evidence="1">Uncharacterized protein</fullName>
    </submittedName>
</protein>
<dbReference type="AlphaFoldDB" id="A0A3P3E611"/>
<comment type="caution">
    <text evidence="1">The sequence shown here is derived from an EMBL/GenBank/DDBJ whole genome shotgun (WGS) entry which is preliminary data.</text>
</comment>
<dbReference type="EMBL" id="RQXU01000038">
    <property type="protein sequence ID" value="RRH80498.1"/>
    <property type="molecule type" value="Genomic_DNA"/>
</dbReference>
<evidence type="ECO:0000313" key="2">
    <source>
        <dbReference type="Proteomes" id="UP000271590"/>
    </source>
</evidence>
<dbReference type="Proteomes" id="UP000271590">
    <property type="component" value="Unassembled WGS sequence"/>
</dbReference>
<gene>
    <name evidence="1" type="ORF">EH244_30470</name>
</gene>
<accession>A0A3P3E611</accession>
<sequence>MFRYRFEGQALSTKEAVKLTRRIGELLYVPRIHDPRQGRSLMIAMLLADDQENYVIPLLNRASMLEVRGGFFIEGTEINPRGRALKNIKADTYPQRWFCRPVPRPAPPDAKAARLEAQRHGEMIAKALQRWPSRRGGFSLGGNASRVAELAQGDDHGPS</sequence>
<reference evidence="1 2" key="1">
    <citation type="submission" date="2018-11" db="EMBL/GenBank/DDBJ databases">
        <title>The genome of Variovorax sp T529.</title>
        <authorList>
            <person name="Gao J."/>
        </authorList>
    </citation>
    <scope>NUCLEOTIDE SEQUENCE [LARGE SCALE GENOMIC DNA]</scope>
    <source>
        <strain evidence="1 2">T529</strain>
    </source>
</reference>
<evidence type="ECO:0000313" key="1">
    <source>
        <dbReference type="EMBL" id="RRH80498.1"/>
    </source>
</evidence>
<proteinExistence type="predicted"/>
<organism evidence="1 2">
    <name type="scientific">Variovorax beijingensis</name>
    <dbReference type="NCBI Taxonomy" id="2496117"/>
    <lineage>
        <taxon>Bacteria</taxon>
        <taxon>Pseudomonadati</taxon>
        <taxon>Pseudomonadota</taxon>
        <taxon>Betaproteobacteria</taxon>
        <taxon>Burkholderiales</taxon>
        <taxon>Comamonadaceae</taxon>
        <taxon>Variovorax</taxon>
    </lineage>
</organism>